<evidence type="ECO:0000259" key="6">
    <source>
        <dbReference type="PROSITE" id="PS50146"/>
    </source>
</evidence>
<evidence type="ECO:0000256" key="1">
    <source>
        <dbReference type="ARBA" id="ARBA00022679"/>
    </source>
</evidence>
<dbReference type="PROSITE" id="PS50146">
    <property type="entry name" value="DAGK"/>
    <property type="match status" value="1"/>
</dbReference>
<evidence type="ECO:0000256" key="5">
    <source>
        <dbReference type="SAM" id="MobiDB-lite"/>
    </source>
</evidence>
<keyword evidence="3" id="KW-0418">Kinase</keyword>
<dbReference type="Pfam" id="PF19279">
    <property type="entry name" value="YegS_C"/>
    <property type="match status" value="1"/>
</dbReference>
<dbReference type="Pfam" id="PF00781">
    <property type="entry name" value="DAGK_cat"/>
    <property type="match status" value="1"/>
</dbReference>
<dbReference type="GO" id="GO:0046512">
    <property type="term" value="P:sphingosine biosynthetic process"/>
    <property type="evidence" value="ECO:0007669"/>
    <property type="project" value="TreeGrafter"/>
</dbReference>
<feature type="region of interest" description="Disordered" evidence="5">
    <location>
        <begin position="389"/>
        <end position="408"/>
    </location>
</feature>
<dbReference type="GO" id="GO:0001727">
    <property type="term" value="F:lipid kinase activity"/>
    <property type="evidence" value="ECO:0007669"/>
    <property type="project" value="TreeGrafter"/>
</dbReference>
<dbReference type="GO" id="GO:0016020">
    <property type="term" value="C:membrane"/>
    <property type="evidence" value="ECO:0007669"/>
    <property type="project" value="TreeGrafter"/>
</dbReference>
<dbReference type="AlphaFoldDB" id="A0AA85JFC1"/>
<name>A0AA85JFC1_TRIRE</name>
<dbReference type="InterPro" id="IPR017438">
    <property type="entry name" value="ATP-NAD_kinase_N"/>
</dbReference>
<reference evidence="7" key="1">
    <citation type="submission" date="2022-06" db="EMBL/GenBank/DDBJ databases">
        <authorList>
            <person name="Berger JAMES D."/>
            <person name="Berger JAMES D."/>
        </authorList>
    </citation>
    <scope>NUCLEOTIDE SEQUENCE [LARGE SCALE GENOMIC DNA]</scope>
</reference>
<dbReference type="InterPro" id="IPR001206">
    <property type="entry name" value="Diacylglycerol_kinase_cat_dom"/>
</dbReference>
<dbReference type="Proteomes" id="UP000050795">
    <property type="component" value="Unassembled WGS sequence"/>
</dbReference>
<feature type="domain" description="DAGKc" evidence="6">
    <location>
        <begin position="148"/>
        <end position="261"/>
    </location>
</feature>
<dbReference type="WBParaSite" id="TREG1_28000.4">
    <property type="protein sequence ID" value="TREG1_28000.4"/>
    <property type="gene ID" value="TREG1_28000"/>
</dbReference>
<dbReference type="PANTHER" id="PTHR12358">
    <property type="entry name" value="SPHINGOSINE KINASE"/>
    <property type="match status" value="1"/>
</dbReference>
<evidence type="ECO:0000256" key="3">
    <source>
        <dbReference type="ARBA" id="ARBA00022777"/>
    </source>
</evidence>
<dbReference type="PANTHER" id="PTHR12358:SF31">
    <property type="entry name" value="ACYLGLYCEROL KINASE, MITOCHONDRIAL"/>
    <property type="match status" value="1"/>
</dbReference>
<protein>
    <recommendedName>
        <fullName evidence="6">DAGKc domain-containing protein</fullName>
    </recommendedName>
</protein>
<dbReference type="GO" id="GO:0005737">
    <property type="term" value="C:cytoplasm"/>
    <property type="evidence" value="ECO:0007669"/>
    <property type="project" value="TreeGrafter"/>
</dbReference>
<dbReference type="InterPro" id="IPR050187">
    <property type="entry name" value="Lipid_Phosphate_FormReg"/>
</dbReference>
<dbReference type="Gene3D" id="2.60.200.40">
    <property type="match status" value="1"/>
</dbReference>
<keyword evidence="4" id="KW-0067">ATP-binding</keyword>
<dbReference type="SUPFAM" id="SSF111331">
    <property type="entry name" value="NAD kinase/diacylglycerol kinase-like"/>
    <property type="match status" value="1"/>
</dbReference>
<sequence length="570" mass="63946">MKILFSVNGLLRIESSEGADITSSGKMKEGFHSSYDIHIVSFLHKVKCTIYLNESGIHVIRKHHYPSSTIHIHKAWLIGCRKGVRSRWTENGNACLKLNFFSIKRDYVKNTNVKVLTTASINMLFLSEQEADKFIKATELLFQNMQLSEIKPYLVLINPKSGTKKAVSIFNSKVAPIWKQMNIPYKLICTEYPGHAQEFILKLSEEEISSYRAVVACSGDGLINEVVRAIALRQDYNVGKEYRIPIGIIPAGTGNATAAALCHHSGLLAKSSVLLHSVFLLSLPPETMSLLEYKMGLVSDEGKLRLTLPTSQRISPLTGIRFGTDNKNSRHFGVLSIEWGIFSDLDYKSEKLRWMGETRFTVYGYYCIMRKQLYRAKLSYLPIDNQKSQSLKNNGSKTTEEDSISQSSLVNKNVKDLRRRPNESNDPIKIWNKTWYYLPDIGKPISNDNGKWVVLDDEFISILVLNHSHMAASAVVQPDAHFSDPYLNLVIIHKNATRVDLIRIAQAISSGKGLKSTPYMDIVQISAVRVDPYPNSSVITMLDGELMPSGVCQAEVMPGYFSVISGGQTI</sequence>
<dbReference type="SMART" id="SM00046">
    <property type="entry name" value="DAGKc"/>
    <property type="match status" value="1"/>
</dbReference>
<keyword evidence="1" id="KW-0808">Transferase</keyword>
<keyword evidence="7" id="KW-1185">Reference proteome</keyword>
<dbReference type="Gene3D" id="3.40.50.10330">
    <property type="entry name" value="Probable inorganic polyphosphate/atp-NAD kinase, domain 1"/>
    <property type="match status" value="1"/>
</dbReference>
<evidence type="ECO:0000313" key="8">
    <source>
        <dbReference type="WBParaSite" id="TREG1_28000.4"/>
    </source>
</evidence>
<dbReference type="GO" id="GO:0005524">
    <property type="term" value="F:ATP binding"/>
    <property type="evidence" value="ECO:0007669"/>
    <property type="project" value="UniProtKB-KW"/>
</dbReference>
<accession>A0AA85JFC1</accession>
<evidence type="ECO:0000256" key="4">
    <source>
        <dbReference type="ARBA" id="ARBA00022840"/>
    </source>
</evidence>
<dbReference type="InterPro" id="IPR016064">
    <property type="entry name" value="NAD/diacylglycerol_kinase_sf"/>
</dbReference>
<reference evidence="8" key="2">
    <citation type="submission" date="2023-11" db="UniProtKB">
        <authorList>
            <consortium name="WormBaseParasite"/>
        </authorList>
    </citation>
    <scope>IDENTIFICATION</scope>
</reference>
<keyword evidence="2" id="KW-0547">Nucleotide-binding</keyword>
<organism evidence="7 8">
    <name type="scientific">Trichobilharzia regenti</name>
    <name type="common">Nasal bird schistosome</name>
    <dbReference type="NCBI Taxonomy" id="157069"/>
    <lineage>
        <taxon>Eukaryota</taxon>
        <taxon>Metazoa</taxon>
        <taxon>Spiralia</taxon>
        <taxon>Lophotrochozoa</taxon>
        <taxon>Platyhelminthes</taxon>
        <taxon>Trematoda</taxon>
        <taxon>Digenea</taxon>
        <taxon>Strigeidida</taxon>
        <taxon>Schistosomatoidea</taxon>
        <taxon>Schistosomatidae</taxon>
        <taxon>Trichobilharzia</taxon>
    </lineage>
</organism>
<evidence type="ECO:0000313" key="7">
    <source>
        <dbReference type="Proteomes" id="UP000050795"/>
    </source>
</evidence>
<proteinExistence type="predicted"/>
<dbReference type="InterPro" id="IPR045540">
    <property type="entry name" value="YegS/DAGK_C"/>
</dbReference>
<evidence type="ECO:0000256" key="2">
    <source>
        <dbReference type="ARBA" id="ARBA00022741"/>
    </source>
</evidence>